<dbReference type="Proteomes" id="UP000325315">
    <property type="component" value="Unassembled WGS sequence"/>
</dbReference>
<dbReference type="PANTHER" id="PTHR48464">
    <property type="match status" value="1"/>
</dbReference>
<dbReference type="OrthoDB" id="618098at2759"/>
<dbReference type="PANTHER" id="PTHR48464:SF1">
    <property type="entry name" value="MYB_SANT-LIKE DOMAIN-CONTAINING PROTEIN"/>
    <property type="match status" value="1"/>
</dbReference>
<sequence>MTSLEVKFESGNSSSKSNERHWTDDREKILVQCLVELHHLGSPNVYCGFRKRYLPILEKIIKPYIDNRLRTLRKKWSIVYDMIYGMHSSDFRQDATRRVVMAEQAVWDEFLKIVLMGTMSKTRTNIIDKMEEEDDMVEEKTM</sequence>
<name>A0A5B6V425_9ROSI</name>
<gene>
    <name evidence="3" type="ORF">EPI10_008138</name>
</gene>
<evidence type="ECO:0000313" key="3">
    <source>
        <dbReference type="EMBL" id="KAA3463820.1"/>
    </source>
</evidence>
<reference evidence="4" key="1">
    <citation type="journal article" date="2019" name="Plant Biotechnol. J.">
        <title>Genome sequencing of the Australian wild diploid species Gossypium australe highlights disease resistance and delayed gland morphogenesis.</title>
        <authorList>
            <person name="Cai Y."/>
            <person name="Cai X."/>
            <person name="Wang Q."/>
            <person name="Wang P."/>
            <person name="Zhang Y."/>
            <person name="Cai C."/>
            <person name="Xu Y."/>
            <person name="Wang K."/>
            <person name="Zhou Z."/>
            <person name="Wang C."/>
            <person name="Geng S."/>
            <person name="Li B."/>
            <person name="Dong Q."/>
            <person name="Hou Y."/>
            <person name="Wang H."/>
            <person name="Ai P."/>
            <person name="Liu Z."/>
            <person name="Yi F."/>
            <person name="Sun M."/>
            <person name="An G."/>
            <person name="Cheng J."/>
            <person name="Zhang Y."/>
            <person name="Shi Q."/>
            <person name="Xie Y."/>
            <person name="Shi X."/>
            <person name="Chang Y."/>
            <person name="Huang F."/>
            <person name="Chen Y."/>
            <person name="Hong S."/>
            <person name="Mi L."/>
            <person name="Sun Q."/>
            <person name="Zhang L."/>
            <person name="Zhou B."/>
            <person name="Peng R."/>
            <person name="Zhang X."/>
            <person name="Liu F."/>
        </authorList>
    </citation>
    <scope>NUCLEOTIDE SEQUENCE [LARGE SCALE GENOMIC DNA]</scope>
    <source>
        <strain evidence="4">cv. PA1801</strain>
    </source>
</reference>
<dbReference type="EMBL" id="SMMG02000008">
    <property type="protein sequence ID" value="KAA3463820.1"/>
    <property type="molecule type" value="Genomic_DNA"/>
</dbReference>
<evidence type="ECO:0000313" key="4">
    <source>
        <dbReference type="Proteomes" id="UP000325315"/>
    </source>
</evidence>
<dbReference type="Pfam" id="PF12776">
    <property type="entry name" value="Myb_DNA-bind_3"/>
    <property type="match status" value="1"/>
</dbReference>
<proteinExistence type="predicted"/>
<organism evidence="3 4">
    <name type="scientific">Gossypium australe</name>
    <dbReference type="NCBI Taxonomy" id="47621"/>
    <lineage>
        <taxon>Eukaryota</taxon>
        <taxon>Viridiplantae</taxon>
        <taxon>Streptophyta</taxon>
        <taxon>Embryophyta</taxon>
        <taxon>Tracheophyta</taxon>
        <taxon>Spermatophyta</taxon>
        <taxon>Magnoliopsida</taxon>
        <taxon>eudicotyledons</taxon>
        <taxon>Gunneridae</taxon>
        <taxon>Pentapetalae</taxon>
        <taxon>rosids</taxon>
        <taxon>malvids</taxon>
        <taxon>Malvales</taxon>
        <taxon>Malvaceae</taxon>
        <taxon>Malvoideae</taxon>
        <taxon>Gossypium</taxon>
    </lineage>
</organism>
<keyword evidence="4" id="KW-1185">Reference proteome</keyword>
<evidence type="ECO:0000256" key="1">
    <source>
        <dbReference type="SAM" id="MobiDB-lite"/>
    </source>
</evidence>
<feature type="region of interest" description="Disordered" evidence="1">
    <location>
        <begin position="1"/>
        <end position="21"/>
    </location>
</feature>
<comment type="caution">
    <text evidence="3">The sequence shown here is derived from an EMBL/GenBank/DDBJ whole genome shotgun (WGS) entry which is preliminary data.</text>
</comment>
<protein>
    <submittedName>
        <fullName evidence="3">L10-interacting MYB domain-containing protein-like</fullName>
    </submittedName>
</protein>
<evidence type="ECO:0000259" key="2">
    <source>
        <dbReference type="Pfam" id="PF12776"/>
    </source>
</evidence>
<accession>A0A5B6V425</accession>
<feature type="domain" description="Myb/SANT-like" evidence="2">
    <location>
        <begin position="21"/>
        <end position="110"/>
    </location>
</feature>
<dbReference type="InterPro" id="IPR024752">
    <property type="entry name" value="Myb/SANT-like_dom"/>
</dbReference>
<dbReference type="AlphaFoldDB" id="A0A5B6V425"/>